<organism evidence="1">
    <name type="scientific">Siphoviridae sp. ctcRb7</name>
    <dbReference type="NCBI Taxonomy" id="2825572"/>
    <lineage>
        <taxon>Viruses</taxon>
        <taxon>Duplodnaviria</taxon>
        <taxon>Heunggongvirae</taxon>
        <taxon>Uroviricota</taxon>
        <taxon>Caudoviricetes</taxon>
    </lineage>
</organism>
<reference evidence="1" key="1">
    <citation type="journal article" date="2021" name="Proc. Natl. Acad. Sci. U.S.A.">
        <title>A Catalog of Tens of Thousands of Viruses from Human Metagenomes Reveals Hidden Associations with Chronic Diseases.</title>
        <authorList>
            <person name="Tisza M.J."/>
            <person name="Buck C.B."/>
        </authorList>
    </citation>
    <scope>NUCLEOTIDE SEQUENCE</scope>
    <source>
        <strain evidence="1">CtcRb7</strain>
    </source>
</reference>
<proteinExistence type="predicted"/>
<evidence type="ECO:0000313" key="1">
    <source>
        <dbReference type="EMBL" id="DAF88815.1"/>
    </source>
</evidence>
<accession>A0A8S5U2Y5</accession>
<dbReference type="EMBL" id="BK015996">
    <property type="protein sequence ID" value="DAF88815.1"/>
    <property type="molecule type" value="Genomic_DNA"/>
</dbReference>
<sequence length="81" mass="8757">MNMNSLTLGDLEYYERKTGEPITSFDPDAGGKLASPMIAMCAVLLFRRGGYQTRDDAYTAAADLTMEDATALVSTQETPGE</sequence>
<name>A0A8S5U2Y5_9CAUD</name>
<protein>
    <submittedName>
        <fullName evidence="1">Uncharacterized protein</fullName>
    </submittedName>
</protein>